<dbReference type="EMBL" id="JXTB01000043">
    <property type="protein sequence ID" value="PON71684.1"/>
    <property type="molecule type" value="Genomic_DNA"/>
</dbReference>
<feature type="compositionally biased region" description="Low complexity" evidence="1">
    <location>
        <begin position="35"/>
        <end position="57"/>
    </location>
</feature>
<comment type="caution">
    <text evidence="2">The sequence shown here is derived from an EMBL/GenBank/DDBJ whole genome shotgun (WGS) entry which is preliminary data.</text>
</comment>
<name>A0A2P5DEG7_PARAD</name>
<accession>A0A2P5DEG7</accession>
<evidence type="ECO:0000313" key="3">
    <source>
        <dbReference type="Proteomes" id="UP000237105"/>
    </source>
</evidence>
<dbReference type="Proteomes" id="UP000237105">
    <property type="component" value="Unassembled WGS sequence"/>
</dbReference>
<sequence>MSEVVVLLKTNSSFEPRPLTRPVFVDVNQRPRGDTSASTASSSTSNATASISRVSGR</sequence>
<reference evidence="3" key="1">
    <citation type="submission" date="2016-06" db="EMBL/GenBank/DDBJ databases">
        <title>Parallel loss of symbiosis genes in relatives of nitrogen-fixing non-legume Parasponia.</title>
        <authorList>
            <person name="Van Velzen R."/>
            <person name="Holmer R."/>
            <person name="Bu F."/>
            <person name="Rutten L."/>
            <person name="Van Zeijl A."/>
            <person name="Liu W."/>
            <person name="Santuari L."/>
            <person name="Cao Q."/>
            <person name="Sharma T."/>
            <person name="Shen D."/>
            <person name="Roswanjaya Y."/>
            <person name="Wardhani T."/>
            <person name="Kalhor M.S."/>
            <person name="Jansen J."/>
            <person name="Van den Hoogen J."/>
            <person name="Gungor B."/>
            <person name="Hartog M."/>
            <person name="Hontelez J."/>
            <person name="Verver J."/>
            <person name="Yang W.-C."/>
            <person name="Schijlen E."/>
            <person name="Repin R."/>
            <person name="Schilthuizen M."/>
            <person name="Schranz E."/>
            <person name="Heidstra R."/>
            <person name="Miyata K."/>
            <person name="Fedorova E."/>
            <person name="Kohlen W."/>
            <person name="Bisseling T."/>
            <person name="Smit S."/>
            <person name="Geurts R."/>
        </authorList>
    </citation>
    <scope>NUCLEOTIDE SEQUENCE [LARGE SCALE GENOMIC DNA]</scope>
    <source>
        <strain evidence="3">cv. WU1-14</strain>
    </source>
</reference>
<proteinExistence type="predicted"/>
<keyword evidence="3" id="KW-1185">Reference proteome</keyword>
<dbReference type="AlphaFoldDB" id="A0A2P5DEG7"/>
<organism evidence="2 3">
    <name type="scientific">Parasponia andersonii</name>
    <name type="common">Sponia andersonii</name>
    <dbReference type="NCBI Taxonomy" id="3476"/>
    <lineage>
        <taxon>Eukaryota</taxon>
        <taxon>Viridiplantae</taxon>
        <taxon>Streptophyta</taxon>
        <taxon>Embryophyta</taxon>
        <taxon>Tracheophyta</taxon>
        <taxon>Spermatophyta</taxon>
        <taxon>Magnoliopsida</taxon>
        <taxon>eudicotyledons</taxon>
        <taxon>Gunneridae</taxon>
        <taxon>Pentapetalae</taxon>
        <taxon>rosids</taxon>
        <taxon>fabids</taxon>
        <taxon>Rosales</taxon>
        <taxon>Cannabaceae</taxon>
        <taxon>Parasponia</taxon>
    </lineage>
</organism>
<evidence type="ECO:0000256" key="1">
    <source>
        <dbReference type="SAM" id="MobiDB-lite"/>
    </source>
</evidence>
<protein>
    <submittedName>
        <fullName evidence="2">Uncharacterized protein</fullName>
    </submittedName>
</protein>
<feature type="region of interest" description="Disordered" evidence="1">
    <location>
        <begin position="26"/>
        <end position="57"/>
    </location>
</feature>
<gene>
    <name evidence="2" type="ORF">PanWU01x14_071390</name>
</gene>
<evidence type="ECO:0000313" key="2">
    <source>
        <dbReference type="EMBL" id="PON71684.1"/>
    </source>
</evidence>